<dbReference type="EMBL" id="HG916852">
    <property type="protein sequence ID" value="CDM57632.1"/>
    <property type="molecule type" value="Genomic_DNA"/>
</dbReference>
<evidence type="ECO:0000259" key="5">
    <source>
        <dbReference type="PROSITE" id="PS51898"/>
    </source>
</evidence>
<protein>
    <submittedName>
        <fullName evidence="6">Iphage-related integrase/recombinase</fullName>
    </submittedName>
</protein>
<accession>W6R8P4</accession>
<dbReference type="Gene3D" id="1.10.443.10">
    <property type="entry name" value="Intergrase catalytic core"/>
    <property type="match status" value="1"/>
</dbReference>
<dbReference type="InterPro" id="IPR010998">
    <property type="entry name" value="Integrase_recombinase_N"/>
</dbReference>
<dbReference type="PATRIC" id="fig|348824.6.peg.2123"/>
<dbReference type="Pfam" id="PF00589">
    <property type="entry name" value="Phage_integrase"/>
    <property type="match status" value="1"/>
</dbReference>
<dbReference type="SUPFAM" id="SSF56349">
    <property type="entry name" value="DNA breaking-rejoining enzymes"/>
    <property type="match status" value="1"/>
</dbReference>
<dbReference type="PANTHER" id="PTHR30629">
    <property type="entry name" value="PROPHAGE INTEGRASE"/>
    <property type="match status" value="1"/>
</dbReference>
<dbReference type="Proteomes" id="UP000019443">
    <property type="component" value="Chromosome"/>
</dbReference>
<dbReference type="GO" id="GO:0006310">
    <property type="term" value="P:DNA recombination"/>
    <property type="evidence" value="ECO:0007669"/>
    <property type="project" value="UniProtKB-KW"/>
</dbReference>
<dbReference type="InterPro" id="IPR013762">
    <property type="entry name" value="Integrase-like_cat_sf"/>
</dbReference>
<evidence type="ECO:0000256" key="4">
    <source>
        <dbReference type="ARBA" id="ARBA00023172"/>
    </source>
</evidence>
<feature type="domain" description="Tyr recombinase" evidence="5">
    <location>
        <begin position="165"/>
        <end position="333"/>
    </location>
</feature>
<keyword evidence="3" id="KW-0238">DNA-binding</keyword>
<evidence type="ECO:0000256" key="3">
    <source>
        <dbReference type="ARBA" id="ARBA00023125"/>
    </source>
</evidence>
<dbReference type="GO" id="GO:0015074">
    <property type="term" value="P:DNA integration"/>
    <property type="evidence" value="ECO:0007669"/>
    <property type="project" value="UniProtKB-KW"/>
</dbReference>
<keyword evidence="4" id="KW-0233">DNA recombination</keyword>
<dbReference type="HOGENOM" id="CLU_056713_2_0_5"/>
<dbReference type="eggNOG" id="COG0582">
    <property type="taxonomic scope" value="Bacteria"/>
</dbReference>
<evidence type="ECO:0000256" key="1">
    <source>
        <dbReference type="ARBA" id="ARBA00008857"/>
    </source>
</evidence>
<evidence type="ECO:0000313" key="7">
    <source>
        <dbReference type="Proteomes" id="UP000019443"/>
    </source>
</evidence>
<dbReference type="RefSeq" id="WP_037069585.1">
    <property type="nucleotide sequence ID" value="NZ_HG916852.1"/>
</dbReference>
<dbReference type="Gene3D" id="1.10.150.130">
    <property type="match status" value="1"/>
</dbReference>
<evidence type="ECO:0000256" key="2">
    <source>
        <dbReference type="ARBA" id="ARBA00022908"/>
    </source>
</evidence>
<dbReference type="KEGG" id="rhl:LPU83_1975"/>
<dbReference type="InterPro" id="IPR011010">
    <property type="entry name" value="DNA_brk_join_enz"/>
</dbReference>
<reference evidence="6" key="1">
    <citation type="submission" date="2013-11" db="EMBL/GenBank/DDBJ databases">
        <title>Draft genome sequence of the broad-host-range Rhizobium sp. LPU83 strain, a member of the low-genetic diversity Oregon-like Rhizobium sp. group.</title>
        <authorList>
            <person name="Wibberg D."/>
            <person name="Puehler A."/>
            <person name="Schlueter A."/>
        </authorList>
    </citation>
    <scope>NUCLEOTIDE SEQUENCE [LARGE SCALE GENOMIC DNA]</scope>
    <source>
        <strain evidence="6">LPU83</strain>
    </source>
</reference>
<dbReference type="GO" id="GO:0003677">
    <property type="term" value="F:DNA binding"/>
    <property type="evidence" value="ECO:0007669"/>
    <property type="project" value="UniProtKB-KW"/>
</dbReference>
<dbReference type="InterPro" id="IPR050808">
    <property type="entry name" value="Phage_Integrase"/>
</dbReference>
<evidence type="ECO:0000313" key="6">
    <source>
        <dbReference type="EMBL" id="CDM57632.1"/>
    </source>
</evidence>
<dbReference type="InterPro" id="IPR002104">
    <property type="entry name" value="Integrase_catalytic"/>
</dbReference>
<organism evidence="6 7">
    <name type="scientific">Rhizobium favelukesii</name>
    <dbReference type="NCBI Taxonomy" id="348824"/>
    <lineage>
        <taxon>Bacteria</taxon>
        <taxon>Pseudomonadati</taxon>
        <taxon>Pseudomonadota</taxon>
        <taxon>Alphaproteobacteria</taxon>
        <taxon>Hyphomicrobiales</taxon>
        <taxon>Rhizobiaceae</taxon>
        <taxon>Rhizobium/Agrobacterium group</taxon>
        <taxon>Rhizobium</taxon>
    </lineage>
</organism>
<dbReference type="PANTHER" id="PTHR30629:SF2">
    <property type="entry name" value="PROPHAGE INTEGRASE INTS-RELATED"/>
    <property type="match status" value="1"/>
</dbReference>
<gene>
    <name evidence="6" type="primary">int</name>
    <name evidence="6" type="ORF">LPU83_1975</name>
</gene>
<comment type="similarity">
    <text evidence="1">Belongs to the 'phage' integrase family.</text>
</comment>
<dbReference type="PROSITE" id="PS51898">
    <property type="entry name" value="TYR_RECOMBINASE"/>
    <property type="match status" value="1"/>
</dbReference>
<sequence>MEDMPRNKYPNTLREVDRFGNVRWYFRVGKGKRTRLPGEWGSKEFSAAWRKCMANEEAPTAPTKHTLQWLVDKYVQSAAFKGLRESTQSARHNILKVVCKTGGKVILSQIDRKMIAAGRDRRADTPFAAITYLKVMGYLFEWAVDSGFMSDNPARGVKKPKAKTEGHKPWTMADLERFYEKHKEGSQARLAMDMLLFTGLRRSDIYRIGPQHIRDGVIEYRASKNEEMTYSPVHTTLREILENHQTTHMAYLVTPVHGRPFKSAAAFGNWFGDVCDEANVDGRAHGLRKTLATILAEAGNSNSELKARFGWRSDAMASLYTRNANKRKLAIAGAEKLNENSLTPHLNSVRGTKAKDQA</sequence>
<proteinExistence type="inferred from homology"/>
<dbReference type="AlphaFoldDB" id="W6R8P4"/>
<keyword evidence="2" id="KW-0229">DNA integration</keyword>
<name>W6R8P4_9HYPH</name>
<keyword evidence="7" id="KW-1185">Reference proteome</keyword>